<dbReference type="Gene3D" id="3.40.50.300">
    <property type="entry name" value="P-loop containing nucleotide triphosphate hydrolases"/>
    <property type="match status" value="1"/>
</dbReference>
<evidence type="ECO:0008006" key="3">
    <source>
        <dbReference type="Google" id="ProtNLM"/>
    </source>
</evidence>
<dbReference type="InterPro" id="IPR027417">
    <property type="entry name" value="P-loop_NTPase"/>
</dbReference>
<protein>
    <recommendedName>
        <fullName evidence="3">AAA ATPase domain-containing protein</fullName>
    </recommendedName>
</protein>
<comment type="caution">
    <text evidence="1">The sequence shown here is derived from an EMBL/GenBank/DDBJ whole genome shotgun (WGS) entry which is preliminary data.</text>
</comment>
<dbReference type="Gene3D" id="1.25.40.10">
    <property type="entry name" value="Tetratricopeptide repeat domain"/>
    <property type="match status" value="1"/>
</dbReference>
<organism evidence="1 2">
    <name type="scientific">Aliicoccus persicus</name>
    <dbReference type="NCBI Taxonomy" id="930138"/>
    <lineage>
        <taxon>Bacteria</taxon>
        <taxon>Bacillati</taxon>
        <taxon>Bacillota</taxon>
        <taxon>Bacilli</taxon>
        <taxon>Bacillales</taxon>
        <taxon>Staphylococcaceae</taxon>
        <taxon>Aliicoccus</taxon>
    </lineage>
</organism>
<reference evidence="1" key="1">
    <citation type="journal article" date="2021" name="PeerJ">
        <title>Extensive microbial diversity within the chicken gut microbiome revealed by metagenomics and culture.</title>
        <authorList>
            <person name="Gilroy R."/>
            <person name="Ravi A."/>
            <person name="Getino M."/>
            <person name="Pursley I."/>
            <person name="Horton D.L."/>
            <person name="Alikhan N.F."/>
            <person name="Baker D."/>
            <person name="Gharbi K."/>
            <person name="Hall N."/>
            <person name="Watson M."/>
            <person name="Adriaenssens E.M."/>
            <person name="Foster-Nyarko E."/>
            <person name="Jarju S."/>
            <person name="Secka A."/>
            <person name="Antonio M."/>
            <person name="Oren A."/>
            <person name="Chaudhuri R.R."/>
            <person name="La Ragione R."/>
            <person name="Hildebrand F."/>
            <person name="Pallen M.J."/>
        </authorList>
    </citation>
    <scope>NUCLEOTIDE SEQUENCE</scope>
    <source>
        <strain evidence="1">6019</strain>
    </source>
</reference>
<evidence type="ECO:0000313" key="2">
    <source>
        <dbReference type="Proteomes" id="UP000763505"/>
    </source>
</evidence>
<proteinExistence type="predicted"/>
<dbReference type="EMBL" id="DYYI01000060">
    <property type="protein sequence ID" value="HJE19799.1"/>
    <property type="molecule type" value="Genomic_DNA"/>
</dbReference>
<gene>
    <name evidence="1" type="ORF">K8V35_05555</name>
</gene>
<dbReference type="InterPro" id="IPR011990">
    <property type="entry name" value="TPR-like_helical_dom_sf"/>
</dbReference>
<dbReference type="AlphaFoldDB" id="A0A921JCD3"/>
<dbReference type="SUPFAM" id="SSF52540">
    <property type="entry name" value="P-loop containing nucleoside triphosphate hydrolases"/>
    <property type="match status" value="1"/>
</dbReference>
<sequence>MALNSSNHSDNFKTHARDSKKLLENFIGRELYLEVVDSKIDALSSAQDENDYFVLGLTGKAGRGKSFLSEKVIYNNANSTQHSKVISINFSEEFRSSYEVIDILVEMRNELTRLHNFKFKEFDTVIDFIRKKYATEIELHTYESSSSGVKKISFDAIKSILDNFTWGLTSIVIDQVGNSFKNSSVNKENIIVTDEQVKHMLNQAFIVDMKQNVERLNTPIIIIFDCFEDFRGDFEWLISGQDDSAVGFGYGLWHSIPNCLWIVSGREPLELTKDDQWDKNNFMSLDPLERFSAEETSLYLEKNSQLIGEDYKNIREKLYEYTEGSPLLLDLARNLINDDDLKTSEDILEKLDAVDFDKKKEQLVFQKYAKYIQSKDGADTSRVLIIKILVALEWWTTEKEDVLMKDILPKFSHHHDLETQLEEIMKLNFVETYTKNGLEVYRLNKGFIEIVLNGQIEKKPIINSAFMKQILDILVHRNSGYLMRHEEVQRVIRLTRYIYDGAERFEGLKNNLGVMLSNMVESGALGIREALMHEQQMFNRVKEDPALFNSQGVQAAFAAHLDIINTQNIMGLDAGVTNIIEAFDRRSIHVSVNAAKYYQMIGKYNESERYSITSHPLITHIYDNRNNDSLMFGASYSQEGITVKTMQEGDETSAQFFEIDDEDIFSFLESVETLISNKMLLSENVDAHQLSIVFFRLFRDSLFKVKFAPYILLSVAHVETLNNMQAYLNEITEIQTSEPELFDSLIHTHHAIVLTETAHILAKRLRRSQNDDAEQYDVPEQLIELAMKITQNSESNEADIIQVTNNIALATMFLEYRSETARDIFKMNYETMLNKFGEDSYHTFKAAYYYIYCLNQFQQYRQTRHMLYELIEKSTNILGQHHIFIGDLYKQLGVTYLGEDFAQVAEYYKISYQINRDNAGEFAQETLDRHFRWLENEYRVLMRDTQVTAQQEQTLIEKLRQLYLLLSEYAKYSDDLEKNRARVQGYLTELE</sequence>
<name>A0A921JCD3_9STAP</name>
<evidence type="ECO:0000313" key="1">
    <source>
        <dbReference type="EMBL" id="HJE19799.1"/>
    </source>
</evidence>
<dbReference type="Proteomes" id="UP000763505">
    <property type="component" value="Unassembled WGS sequence"/>
</dbReference>
<reference evidence="1" key="2">
    <citation type="submission" date="2021-09" db="EMBL/GenBank/DDBJ databases">
        <authorList>
            <person name="Gilroy R."/>
        </authorList>
    </citation>
    <scope>NUCLEOTIDE SEQUENCE</scope>
    <source>
        <strain evidence="1">6019</strain>
    </source>
</reference>
<accession>A0A921JCD3</accession>